<evidence type="ECO:0000313" key="10">
    <source>
        <dbReference type="Proteomes" id="UP000278419"/>
    </source>
</evidence>
<dbReference type="RefSeq" id="WP_003032967.1">
    <property type="nucleotide sequence ID" value="NZ_AP018548.1"/>
</dbReference>
<dbReference type="InterPro" id="IPR020568">
    <property type="entry name" value="Ribosomal_Su5_D2-typ_SF"/>
</dbReference>
<dbReference type="Proteomes" id="UP000278419">
    <property type="component" value="Chromosome"/>
</dbReference>
<evidence type="ECO:0000256" key="4">
    <source>
        <dbReference type="ARBA" id="ARBA00022741"/>
    </source>
</evidence>
<keyword evidence="6" id="KW-0067">ATP-binding</keyword>
<dbReference type="InterPro" id="IPR036554">
    <property type="entry name" value="GHMP_kinase_C_sf"/>
</dbReference>
<evidence type="ECO:0000256" key="3">
    <source>
        <dbReference type="ARBA" id="ARBA00022679"/>
    </source>
</evidence>
<dbReference type="EMBL" id="LR134283">
    <property type="protein sequence ID" value="VED98379.1"/>
    <property type="molecule type" value="Genomic_DNA"/>
</dbReference>
<dbReference type="GO" id="GO:0005524">
    <property type="term" value="F:ATP binding"/>
    <property type="evidence" value="ECO:0007669"/>
    <property type="project" value="UniProtKB-KW"/>
</dbReference>
<dbReference type="SUPFAM" id="SSF55060">
    <property type="entry name" value="GHMP Kinase, C-terminal domain"/>
    <property type="match status" value="1"/>
</dbReference>
<dbReference type="PANTHER" id="PTHR31814">
    <property type="match status" value="1"/>
</dbReference>
<protein>
    <recommendedName>
        <fullName evidence="2">phosphomevalonate kinase</fullName>
        <ecNumber evidence="2">2.7.4.2</ecNumber>
    </recommendedName>
</protein>
<reference evidence="9 10" key="1">
    <citation type="submission" date="2018-12" db="EMBL/GenBank/DDBJ databases">
        <authorList>
            <consortium name="Pathogen Informatics"/>
        </authorList>
    </citation>
    <scope>NUCLEOTIDE SEQUENCE [LARGE SCALE GENOMIC DNA]</scope>
    <source>
        <strain evidence="9 10">NCTC10713</strain>
    </source>
</reference>
<evidence type="ECO:0000313" key="9">
    <source>
        <dbReference type="EMBL" id="VED98379.1"/>
    </source>
</evidence>
<feature type="domain" description="GHMP kinase N-terminal" evidence="7">
    <location>
        <begin position="82"/>
        <end position="157"/>
    </location>
</feature>
<dbReference type="InterPro" id="IPR013750">
    <property type="entry name" value="GHMP_kinase_C_dom"/>
</dbReference>
<keyword evidence="5 9" id="KW-0418">Kinase</keyword>
<dbReference type="GO" id="GO:0004631">
    <property type="term" value="F:phosphomevalonate kinase activity"/>
    <property type="evidence" value="ECO:0007669"/>
    <property type="project" value="UniProtKB-EC"/>
</dbReference>
<dbReference type="InterPro" id="IPR035102">
    <property type="entry name" value="Phosphomevalonate_kinase"/>
</dbReference>
<accession>A0A448AIZ4</accession>
<dbReference type="AlphaFoldDB" id="A0A448AIZ4"/>
<dbReference type="SUPFAM" id="SSF54211">
    <property type="entry name" value="Ribosomal protein S5 domain 2-like"/>
    <property type="match status" value="1"/>
</dbReference>
<dbReference type="InterPro" id="IPR014721">
    <property type="entry name" value="Ribsml_uS5_D2-typ_fold_subgr"/>
</dbReference>
<dbReference type="GeneID" id="93963870"/>
<name>A0A448AIZ4_STRAP</name>
<dbReference type="Pfam" id="PF08544">
    <property type="entry name" value="GHMP_kinases_C"/>
    <property type="match status" value="1"/>
</dbReference>
<evidence type="ECO:0000256" key="6">
    <source>
        <dbReference type="ARBA" id="ARBA00022840"/>
    </source>
</evidence>
<dbReference type="EC" id="2.7.4.2" evidence="2"/>
<dbReference type="Gene3D" id="3.30.230.10">
    <property type="match status" value="1"/>
</dbReference>
<keyword evidence="3 9" id="KW-0808">Transferase</keyword>
<gene>
    <name evidence="9" type="ORF">NCTC10713_01342</name>
</gene>
<evidence type="ECO:0000259" key="8">
    <source>
        <dbReference type="Pfam" id="PF08544"/>
    </source>
</evidence>
<evidence type="ECO:0000256" key="1">
    <source>
        <dbReference type="ARBA" id="ARBA00005017"/>
    </source>
</evidence>
<evidence type="ECO:0000259" key="7">
    <source>
        <dbReference type="Pfam" id="PF00288"/>
    </source>
</evidence>
<dbReference type="PANTHER" id="PTHR31814:SF2">
    <property type="entry name" value="PHOSPHOMEVALONATE KINASE"/>
    <property type="match status" value="1"/>
</dbReference>
<dbReference type="UniPathway" id="UPA00057">
    <property type="reaction ID" value="UER00099"/>
</dbReference>
<feature type="domain" description="GHMP kinase C-terminal" evidence="8">
    <location>
        <begin position="255"/>
        <end position="321"/>
    </location>
</feature>
<organism evidence="9 10">
    <name type="scientific">Streptococcus anginosus</name>
    <dbReference type="NCBI Taxonomy" id="1328"/>
    <lineage>
        <taxon>Bacteria</taxon>
        <taxon>Bacillati</taxon>
        <taxon>Bacillota</taxon>
        <taxon>Bacilli</taxon>
        <taxon>Lactobacillales</taxon>
        <taxon>Streptococcaceae</taxon>
        <taxon>Streptococcus</taxon>
        <taxon>Streptococcus anginosus group</taxon>
    </lineage>
</organism>
<keyword evidence="4" id="KW-0547">Nucleotide-binding</keyword>
<comment type="pathway">
    <text evidence="1">Isoprenoid biosynthesis; isopentenyl diphosphate biosynthesis via mevalonate pathway; isopentenyl diphosphate from (R)-mevalonate: step 2/3.</text>
</comment>
<proteinExistence type="predicted"/>
<dbReference type="NCBIfam" id="TIGR01220">
    <property type="entry name" value="Pmev_kin_Gr_pos"/>
    <property type="match status" value="1"/>
</dbReference>
<evidence type="ECO:0000256" key="2">
    <source>
        <dbReference type="ARBA" id="ARBA00012958"/>
    </source>
</evidence>
<dbReference type="InterPro" id="IPR005917">
    <property type="entry name" value="Pmev_kinase_bact"/>
</dbReference>
<sequence length="334" mass="37167">MTKTVRTCGKLYLAGEYSVLTAGQGAILKNIPIYMTGKIHFSERYQLFSDMFDHTVDLTPDDEYSLIQDTVAVMNEFLQSRSISLRPFFLTITGKMEQDGKKFGLGSSGSVVVLTIRAITALYGLALSAEETFKLAAYVLLKRGDNGSMGDVACIAYEDLIYYQSFDRKRIAEQINESPLESILAQDWGTVIRRIQPQLTFDFFVGWTKEPAISRDLINQVKSAISSSFLTQTQEEVLRLEKALLAGEKEIMKESLEKVSHLLAELSPAIYNEKLRALKRASQGLDCVAKSSGAGGGDCGIALSFSETDSQILVERWRGAGIDLLYKERWGMDE</sequence>
<dbReference type="Pfam" id="PF00288">
    <property type="entry name" value="GHMP_kinases_N"/>
    <property type="match status" value="1"/>
</dbReference>
<dbReference type="Gene3D" id="3.30.70.890">
    <property type="entry name" value="GHMP kinase, C-terminal domain"/>
    <property type="match status" value="1"/>
</dbReference>
<evidence type="ECO:0000256" key="5">
    <source>
        <dbReference type="ARBA" id="ARBA00022777"/>
    </source>
</evidence>
<dbReference type="InterPro" id="IPR006204">
    <property type="entry name" value="GHMP_kinase_N_dom"/>
</dbReference>
<dbReference type="GO" id="GO:0019287">
    <property type="term" value="P:isopentenyl diphosphate biosynthetic process, mevalonate pathway"/>
    <property type="evidence" value="ECO:0007669"/>
    <property type="project" value="UniProtKB-UniPathway"/>
</dbReference>